<dbReference type="PANTHER" id="PTHR10374">
    <property type="entry name" value="LACTOYLGLUTATHIONE LYASE GLYOXALASE I"/>
    <property type="match status" value="1"/>
</dbReference>
<evidence type="ECO:0000256" key="1">
    <source>
        <dbReference type="ARBA" id="ARBA00022723"/>
    </source>
</evidence>
<evidence type="ECO:0000313" key="3">
    <source>
        <dbReference type="EMBL" id="XAY03577.1"/>
    </source>
</evidence>
<dbReference type="Gene3D" id="3.10.180.10">
    <property type="entry name" value="2,3-Dihydroxybiphenyl 1,2-Dioxygenase, domain 1"/>
    <property type="match status" value="1"/>
</dbReference>
<organism evidence="3">
    <name type="scientific">Paraconexibacter sp. AEG42_29</name>
    <dbReference type="NCBI Taxonomy" id="2997339"/>
    <lineage>
        <taxon>Bacteria</taxon>
        <taxon>Bacillati</taxon>
        <taxon>Actinomycetota</taxon>
        <taxon>Thermoleophilia</taxon>
        <taxon>Solirubrobacterales</taxon>
        <taxon>Paraconexibacteraceae</taxon>
        <taxon>Paraconexibacter</taxon>
    </lineage>
</organism>
<protein>
    <submittedName>
        <fullName evidence="3">Lactoylglutathione lyase</fullName>
        <ecNumber evidence="3">4.4.1.5</ecNumber>
    </submittedName>
</protein>
<gene>
    <name evidence="3" type="primary">gloA_1</name>
    <name evidence="3" type="ORF">DSM112329_00396</name>
</gene>
<keyword evidence="1" id="KW-0479">Metal-binding</keyword>
<dbReference type="PROSITE" id="PS51819">
    <property type="entry name" value="VOC"/>
    <property type="match status" value="1"/>
</dbReference>
<evidence type="ECO:0000259" key="2">
    <source>
        <dbReference type="PROSITE" id="PS51819"/>
    </source>
</evidence>
<dbReference type="Pfam" id="PF00903">
    <property type="entry name" value="Glyoxalase"/>
    <property type="match status" value="1"/>
</dbReference>
<dbReference type="InterPro" id="IPR029068">
    <property type="entry name" value="Glyas_Bleomycin-R_OHBP_Dase"/>
</dbReference>
<dbReference type="EMBL" id="CP114014">
    <property type="protein sequence ID" value="XAY03577.1"/>
    <property type="molecule type" value="Genomic_DNA"/>
</dbReference>
<dbReference type="GO" id="GO:0046872">
    <property type="term" value="F:metal ion binding"/>
    <property type="evidence" value="ECO:0007669"/>
    <property type="project" value="UniProtKB-KW"/>
</dbReference>
<dbReference type="RefSeq" id="WP_354700133.1">
    <property type="nucleotide sequence ID" value="NZ_CP114014.1"/>
</dbReference>
<accession>A0AAU7AQD1</accession>
<feature type="domain" description="VOC" evidence="2">
    <location>
        <begin position="4"/>
        <end position="126"/>
    </location>
</feature>
<dbReference type="PROSITE" id="PS00934">
    <property type="entry name" value="GLYOXALASE_I_1"/>
    <property type="match status" value="1"/>
</dbReference>
<dbReference type="AlphaFoldDB" id="A0AAU7AQD1"/>
<dbReference type="InterPro" id="IPR037523">
    <property type="entry name" value="VOC_core"/>
</dbReference>
<name>A0AAU7AQD1_9ACTN</name>
<dbReference type="KEGG" id="parq:DSM112329_00396"/>
<dbReference type="GO" id="GO:0004462">
    <property type="term" value="F:lactoylglutathione lyase activity"/>
    <property type="evidence" value="ECO:0007669"/>
    <property type="project" value="UniProtKB-EC"/>
</dbReference>
<dbReference type="InterPro" id="IPR018146">
    <property type="entry name" value="Glyoxalase_1_CS"/>
</dbReference>
<dbReference type="PANTHER" id="PTHR10374:SF30">
    <property type="entry name" value="LACTOYLGLUTATHIONE LYASE"/>
    <property type="match status" value="1"/>
</dbReference>
<proteinExistence type="predicted"/>
<dbReference type="InterPro" id="IPR004360">
    <property type="entry name" value="Glyas_Fos-R_dOase_dom"/>
</dbReference>
<dbReference type="EC" id="4.4.1.5" evidence="3"/>
<sequence>MTSILVHTCVRVVDPAASIRFYEALGFERRGQLNFDSAYNVYMGLPGGGDTLELTVNVGRTDPYDLGDGYNHVAVTHPDLDAILATLAALGVEPEKPPFHPGGRDDLPRIVFVADPDGYRIEIIEGEHFATPQDGPHPSEA</sequence>
<reference evidence="3" key="1">
    <citation type="submission" date="2022-12" db="EMBL/GenBank/DDBJ databases">
        <title>Paraconexibacter alkalitolerans sp. nov. and Baekduia alba sp. nov., isolated from soil and emended description of the genera Paraconexibacter (Chun et al., 2020) and Baekduia (An et al., 2020).</title>
        <authorList>
            <person name="Vieira S."/>
            <person name="Huber K.J."/>
            <person name="Geppert A."/>
            <person name="Wolf J."/>
            <person name="Neumann-Schaal M."/>
            <person name="Muesken M."/>
            <person name="Overmann J."/>
        </authorList>
    </citation>
    <scope>NUCLEOTIDE SEQUENCE</scope>
    <source>
        <strain evidence="3">AEG42_29</strain>
    </source>
</reference>
<keyword evidence="3" id="KW-0456">Lyase</keyword>
<dbReference type="SUPFAM" id="SSF54593">
    <property type="entry name" value="Glyoxalase/Bleomycin resistance protein/Dihydroxybiphenyl dioxygenase"/>
    <property type="match status" value="1"/>
</dbReference>